<dbReference type="EMBL" id="GG698914">
    <property type="protein sequence ID" value="EEU38675.1"/>
    <property type="molecule type" value="Genomic_DNA"/>
</dbReference>
<proteinExistence type="predicted"/>
<gene>
    <name evidence="1" type="ORF">NECHADRAFT_83061</name>
</gene>
<dbReference type="HOGENOM" id="CLU_727813_0_0_1"/>
<keyword evidence="2" id="KW-1185">Reference proteome</keyword>
<dbReference type="eggNOG" id="ENOG502SPJT">
    <property type="taxonomic scope" value="Eukaryota"/>
</dbReference>
<dbReference type="OMA" id="TEDECAM"/>
<dbReference type="AlphaFoldDB" id="C7ZAY5"/>
<evidence type="ECO:0000313" key="1">
    <source>
        <dbReference type="EMBL" id="EEU38675.1"/>
    </source>
</evidence>
<dbReference type="RefSeq" id="XP_003044388.1">
    <property type="nucleotide sequence ID" value="XM_003044342.1"/>
</dbReference>
<dbReference type="OrthoDB" id="4424523at2759"/>
<name>C7ZAY5_FUSV7</name>
<sequence>MSHPYVPGYGLQKKKNPAMFSQSFLLINKHLLLFYPLVRVISHRLVQPVMSEEDVVHLDGFRLSLQELGLTRETLNNHVSGRIIPFMIDEEMRALYQRAKDDPESLSPAERNRVFGRIPPEDEERLCQERLGCTKEQLYEKALTQGDDLSMLECDMIIRGCDYDWKNTSNKATDLDRLMKLSADDRTLILKGREAIKGPSILRATEKRKQYTRVRADEARRKAERLKQARHGHRADWVQDMVDRDLPQWGFVVMRTQYSDPRSDEAWKKFQERFDTVGKLIMQSWSGRPPKAELWRTLETVFVSDAALDGASTDALRERFKSMREALPEGIRRDCFLVQDKLLAEEWLTIRAVNPDFDAEAPLGTEDASYTEQKTSITVKDLEGFCGEVQVPLSKVFDWLHYSLLTDSETWERRYKQTTQKQPRSLISYWPYPEY</sequence>
<dbReference type="Proteomes" id="UP000005206">
    <property type="component" value="Chromosome 7"/>
</dbReference>
<dbReference type="VEuPathDB" id="FungiDB:NECHADRAFT_83061"/>
<protein>
    <submittedName>
        <fullName evidence="1">Uncharacterized protein</fullName>
    </submittedName>
</protein>
<organism evidence="1 2">
    <name type="scientific">Fusarium vanettenii (strain ATCC MYA-4622 / CBS 123669 / FGSC 9596 / NRRL 45880 / 77-13-4)</name>
    <name type="common">Fusarium solani subsp. pisi</name>
    <dbReference type="NCBI Taxonomy" id="660122"/>
    <lineage>
        <taxon>Eukaryota</taxon>
        <taxon>Fungi</taxon>
        <taxon>Dikarya</taxon>
        <taxon>Ascomycota</taxon>
        <taxon>Pezizomycotina</taxon>
        <taxon>Sordariomycetes</taxon>
        <taxon>Hypocreomycetidae</taxon>
        <taxon>Hypocreales</taxon>
        <taxon>Nectriaceae</taxon>
        <taxon>Fusarium</taxon>
        <taxon>Fusarium solani species complex</taxon>
        <taxon>Fusarium vanettenii</taxon>
    </lineage>
</organism>
<reference evidence="1 2" key="1">
    <citation type="journal article" date="2009" name="PLoS Genet.">
        <title>The genome of Nectria haematococca: contribution of supernumerary chromosomes to gene expansion.</title>
        <authorList>
            <person name="Coleman J.J."/>
            <person name="Rounsley S.D."/>
            <person name="Rodriguez-Carres M."/>
            <person name="Kuo A."/>
            <person name="Wasmann C.C."/>
            <person name="Grimwood J."/>
            <person name="Schmutz J."/>
            <person name="Taga M."/>
            <person name="White G.J."/>
            <person name="Zhou S."/>
            <person name="Schwartz D.C."/>
            <person name="Freitag M."/>
            <person name="Ma L.J."/>
            <person name="Danchin E.G."/>
            <person name="Henrissat B."/>
            <person name="Coutinho P.M."/>
            <person name="Nelson D.R."/>
            <person name="Straney D."/>
            <person name="Napoli C.A."/>
            <person name="Barker B.M."/>
            <person name="Gribskov M."/>
            <person name="Rep M."/>
            <person name="Kroken S."/>
            <person name="Molnar I."/>
            <person name="Rensing C."/>
            <person name="Kennell J.C."/>
            <person name="Zamora J."/>
            <person name="Farman M.L."/>
            <person name="Selker E.U."/>
            <person name="Salamov A."/>
            <person name="Shapiro H."/>
            <person name="Pangilinan J."/>
            <person name="Lindquist E."/>
            <person name="Lamers C."/>
            <person name="Grigoriev I.V."/>
            <person name="Geiser D.M."/>
            <person name="Covert S.F."/>
            <person name="Temporini E."/>
            <person name="Vanetten H.D."/>
        </authorList>
    </citation>
    <scope>NUCLEOTIDE SEQUENCE [LARGE SCALE GENOMIC DNA]</scope>
    <source>
        <strain evidence="2">ATCC MYA-4622 / CBS 123669 / FGSC 9596 / NRRL 45880 / 77-13-4</strain>
    </source>
</reference>
<evidence type="ECO:0000313" key="2">
    <source>
        <dbReference type="Proteomes" id="UP000005206"/>
    </source>
</evidence>
<dbReference type="KEGG" id="nhe:NECHADRAFT_83061"/>
<dbReference type="GeneID" id="9670810"/>
<accession>C7ZAY5</accession>
<dbReference type="InParanoid" id="C7ZAY5"/>